<sequence length="636" mass="71933">MSEDSVPKNGSDLSIKVLYEGPPKCKCCTNWVEQYPDDLRESIEEKEDTKAKAILARMKKSHQDGKPLALDSIVVQNTDLKAFLVELLHGYQGITPNLNKVVLKAPFHPFFYRWDRFKDLMSQNDIDFPAAPPYPSLLYDLLRPEIEPLVDDVNDMVSNKVITYDMLWAIFQPMQELHAELQGHKRMCIHESHDYTKNAFGNDKGFEVVAKYVDWDGEKFGLSSKTFTIKPFSGTKPIDELEVCPFELIKWPEDTRNKLLDRGRKFRELCSVQHKSYKGMALVLDLRRGCYQHTSRSGNQPVPLAPLKDRESLPELDLKDREHDVYSYPQYGRGCSLPMYPTPPGVPPPNKKWSISDTTKGPDHSKPPYCFTSKRWALLLDIDSVLPISWNDDAFSKLVLPASHKDLVLSFMEAHISGDVHFDDIIKGKGLGLLMLLVGDPGLGKTLTAEAVAEKVHRPLYILSAGELGRDAGSVEKTLQDVLNMTAKWNAVLLLDECDVFLEERNSARLDHNAIVAVFLRLVEYYKGILILTSNRANAIDRAFQSRIHLTLRYPSLSTEAKTAIWKHFVQGTTWAAGNTLTDEHYEKLNTLPVNGREIKNIVKTAFLLASRDKAPLSIEHLKKMVDATIEGGSLD</sequence>
<dbReference type="Pfam" id="PF00004">
    <property type="entry name" value="AAA"/>
    <property type="match status" value="1"/>
</dbReference>
<accession>A0AAW0R9L5</accession>
<dbReference type="InterPro" id="IPR003593">
    <property type="entry name" value="AAA+_ATPase"/>
</dbReference>
<dbReference type="InterPro" id="IPR027417">
    <property type="entry name" value="P-loop_NTPase"/>
</dbReference>
<dbReference type="AlphaFoldDB" id="A0AAW0R9L5"/>
<dbReference type="SMART" id="SM00382">
    <property type="entry name" value="AAA"/>
    <property type="match status" value="1"/>
</dbReference>
<dbReference type="EMBL" id="JAQQWP010000002">
    <property type="protein sequence ID" value="KAK8130577.1"/>
    <property type="molecule type" value="Genomic_DNA"/>
</dbReference>
<dbReference type="InterPro" id="IPR003959">
    <property type="entry name" value="ATPase_AAA_core"/>
</dbReference>
<protein>
    <recommendedName>
        <fullName evidence="1">AAA+ ATPase domain-containing protein</fullName>
    </recommendedName>
</protein>
<comment type="caution">
    <text evidence="2">The sequence shown here is derived from an EMBL/GenBank/DDBJ whole genome shotgun (WGS) entry which is preliminary data.</text>
</comment>
<reference evidence="2 3" key="1">
    <citation type="submission" date="2023-01" db="EMBL/GenBank/DDBJ databases">
        <title>Analysis of 21 Apiospora genomes using comparative genomics revels a genus with tremendous synthesis potential of carbohydrate active enzymes and secondary metabolites.</title>
        <authorList>
            <person name="Sorensen T."/>
        </authorList>
    </citation>
    <scope>NUCLEOTIDE SEQUENCE [LARGE SCALE GENOMIC DNA]</scope>
    <source>
        <strain evidence="2 3">CBS 117206</strain>
    </source>
</reference>
<dbReference type="PANTHER" id="PTHR46411">
    <property type="entry name" value="FAMILY ATPASE, PUTATIVE-RELATED"/>
    <property type="match status" value="1"/>
</dbReference>
<proteinExistence type="predicted"/>
<dbReference type="GO" id="GO:0016887">
    <property type="term" value="F:ATP hydrolysis activity"/>
    <property type="evidence" value="ECO:0007669"/>
    <property type="project" value="InterPro"/>
</dbReference>
<evidence type="ECO:0000313" key="2">
    <source>
        <dbReference type="EMBL" id="KAK8130577.1"/>
    </source>
</evidence>
<evidence type="ECO:0000313" key="3">
    <source>
        <dbReference type="Proteomes" id="UP001392437"/>
    </source>
</evidence>
<dbReference type="Pfam" id="PF22942">
    <property type="entry name" value="DUF7025"/>
    <property type="match status" value="1"/>
</dbReference>
<name>A0AAW0R9L5_9PEZI</name>
<dbReference type="Proteomes" id="UP001392437">
    <property type="component" value="Unassembled WGS sequence"/>
</dbReference>
<keyword evidence="3" id="KW-1185">Reference proteome</keyword>
<dbReference type="Gene3D" id="3.40.50.300">
    <property type="entry name" value="P-loop containing nucleotide triphosphate hydrolases"/>
    <property type="match status" value="1"/>
</dbReference>
<dbReference type="InterPro" id="IPR054289">
    <property type="entry name" value="DUF7025"/>
</dbReference>
<feature type="domain" description="AAA+ ATPase" evidence="1">
    <location>
        <begin position="431"/>
        <end position="555"/>
    </location>
</feature>
<evidence type="ECO:0000259" key="1">
    <source>
        <dbReference type="SMART" id="SM00382"/>
    </source>
</evidence>
<dbReference type="PANTHER" id="PTHR46411:SF3">
    <property type="entry name" value="AAA+ ATPASE DOMAIN-CONTAINING PROTEIN"/>
    <property type="match status" value="1"/>
</dbReference>
<gene>
    <name evidence="2" type="ORF">PG999_002957</name>
</gene>
<dbReference type="SUPFAM" id="SSF52540">
    <property type="entry name" value="P-loop containing nucleoside triphosphate hydrolases"/>
    <property type="match status" value="1"/>
</dbReference>
<organism evidence="2 3">
    <name type="scientific">Apiospora kogelbergensis</name>
    <dbReference type="NCBI Taxonomy" id="1337665"/>
    <lineage>
        <taxon>Eukaryota</taxon>
        <taxon>Fungi</taxon>
        <taxon>Dikarya</taxon>
        <taxon>Ascomycota</taxon>
        <taxon>Pezizomycotina</taxon>
        <taxon>Sordariomycetes</taxon>
        <taxon>Xylariomycetidae</taxon>
        <taxon>Amphisphaeriales</taxon>
        <taxon>Apiosporaceae</taxon>
        <taxon>Apiospora</taxon>
    </lineage>
</organism>
<dbReference type="GO" id="GO:0005524">
    <property type="term" value="F:ATP binding"/>
    <property type="evidence" value="ECO:0007669"/>
    <property type="project" value="InterPro"/>
</dbReference>